<dbReference type="InterPro" id="IPR052529">
    <property type="entry name" value="Bact_Transport_Assoc"/>
</dbReference>
<dbReference type="InterPro" id="IPR007349">
    <property type="entry name" value="DUF418"/>
</dbReference>
<feature type="transmembrane region" description="Helical" evidence="1">
    <location>
        <begin position="142"/>
        <end position="163"/>
    </location>
</feature>
<feature type="transmembrane region" description="Helical" evidence="1">
    <location>
        <begin position="96"/>
        <end position="113"/>
    </location>
</feature>
<feature type="domain" description="DUF418" evidence="2">
    <location>
        <begin position="224"/>
        <end position="379"/>
    </location>
</feature>
<feature type="transmembrane region" description="Helical" evidence="1">
    <location>
        <begin position="243"/>
        <end position="261"/>
    </location>
</feature>
<evidence type="ECO:0000313" key="3">
    <source>
        <dbReference type="EMBL" id="UUI05198.1"/>
    </source>
</evidence>
<proteinExistence type="predicted"/>
<sequence length="385" mass="44288">MQPYQRNKRLEWIDAARGFAILGIFMVNIGAFSAPYFLYGGTENAWNTKIDQFSLIFIDIFFQASFYTLFSILFGFGIQIQKNSLDKKGISPYGFFGRRLGALVVFGIIHAFAIWSGDILLTYGTMGLLLLLFLYSGEKVLIGWAVGLLGASTIILTGLQYAVRDFIDISYTAEINQAFQSYRSNDFSIILAQNFQDWQLSNGIFNFFLFPFIFLPLFLFGMYLARKRWFHEPLDHKGILKKVWVISLIVFILFKIGPYTFGNPLWFSLVQDNIGGTASAVFYLTSITLLWQKNMVRKVLSVLKPIGKMALSNYLLQSIISFWLFYGVGFGLYGEVRPVQQIALVIVIFCLQIIGSIIWLRYFQFGPVEWLWRSITYKKIQPMKR</sequence>
<keyword evidence="1" id="KW-1133">Transmembrane helix</keyword>
<dbReference type="RefSeq" id="WP_256710087.1">
    <property type="nucleotide sequence ID" value="NZ_CP101914.1"/>
</dbReference>
<evidence type="ECO:0000256" key="1">
    <source>
        <dbReference type="SAM" id="Phobius"/>
    </source>
</evidence>
<name>A0ABY5K1G6_9BACI</name>
<keyword evidence="4" id="KW-1185">Reference proteome</keyword>
<feature type="transmembrane region" description="Helical" evidence="1">
    <location>
        <begin position="339"/>
        <end position="363"/>
    </location>
</feature>
<feature type="transmembrane region" description="Helical" evidence="1">
    <location>
        <begin position="204"/>
        <end position="223"/>
    </location>
</feature>
<reference evidence="3" key="1">
    <citation type="submission" date="2022-07" db="EMBL/GenBank/DDBJ databases">
        <title>FELIX.</title>
        <authorList>
            <person name="Wan K.H."/>
            <person name="Park S."/>
            <person name="Lawrence Q."/>
            <person name="Eichenberger J.P."/>
            <person name="Booth B.W."/>
            <person name="Piaggio A.J."/>
            <person name="Chandler J.C."/>
            <person name="Franklin A.B."/>
            <person name="Celniker S.E."/>
        </authorList>
    </citation>
    <scope>NUCLEOTIDE SEQUENCE</scope>
    <source>
        <strain evidence="3">QA-1986 374</strain>
    </source>
</reference>
<accession>A0ABY5K1G6</accession>
<dbReference type="PANTHER" id="PTHR30590:SF2">
    <property type="entry name" value="INNER MEMBRANE PROTEIN"/>
    <property type="match status" value="1"/>
</dbReference>
<feature type="transmembrane region" description="Helical" evidence="1">
    <location>
        <begin position="20"/>
        <end position="41"/>
    </location>
</feature>
<keyword evidence="1" id="KW-0472">Membrane</keyword>
<feature type="transmembrane region" description="Helical" evidence="1">
    <location>
        <begin position="273"/>
        <end position="291"/>
    </location>
</feature>
<gene>
    <name evidence="3" type="ORF">NP439_11375</name>
</gene>
<protein>
    <submittedName>
        <fullName evidence="3">DUF418 domain-containing protein</fullName>
    </submittedName>
</protein>
<feature type="transmembrane region" description="Helical" evidence="1">
    <location>
        <begin position="53"/>
        <end position="76"/>
    </location>
</feature>
<dbReference type="Pfam" id="PF04235">
    <property type="entry name" value="DUF418"/>
    <property type="match status" value="1"/>
</dbReference>
<feature type="transmembrane region" description="Helical" evidence="1">
    <location>
        <begin position="311"/>
        <end position="333"/>
    </location>
</feature>
<dbReference type="PANTHER" id="PTHR30590">
    <property type="entry name" value="INNER MEMBRANE PROTEIN"/>
    <property type="match status" value="1"/>
</dbReference>
<dbReference type="Proteomes" id="UP001059773">
    <property type="component" value="Chromosome"/>
</dbReference>
<dbReference type="EMBL" id="CP101914">
    <property type="protein sequence ID" value="UUI05198.1"/>
    <property type="molecule type" value="Genomic_DNA"/>
</dbReference>
<keyword evidence="1" id="KW-0812">Transmembrane</keyword>
<feature type="transmembrane region" description="Helical" evidence="1">
    <location>
        <begin position="119"/>
        <end position="135"/>
    </location>
</feature>
<organism evidence="3 4">
    <name type="scientific">Oceanobacillus jeddahense</name>
    <dbReference type="NCBI Taxonomy" id="1462527"/>
    <lineage>
        <taxon>Bacteria</taxon>
        <taxon>Bacillati</taxon>
        <taxon>Bacillota</taxon>
        <taxon>Bacilli</taxon>
        <taxon>Bacillales</taxon>
        <taxon>Bacillaceae</taxon>
        <taxon>Oceanobacillus</taxon>
    </lineage>
</organism>
<evidence type="ECO:0000313" key="4">
    <source>
        <dbReference type="Proteomes" id="UP001059773"/>
    </source>
</evidence>
<evidence type="ECO:0000259" key="2">
    <source>
        <dbReference type="Pfam" id="PF04235"/>
    </source>
</evidence>